<dbReference type="InterPro" id="IPR016140">
    <property type="entry name" value="Bifunc_inhib/LTP/seed_store"/>
</dbReference>
<protein>
    <recommendedName>
        <fullName evidence="3">Non-specific lipid-transfer protein</fullName>
    </recommendedName>
</protein>
<dbReference type="GO" id="GO:0006869">
    <property type="term" value="P:lipid transport"/>
    <property type="evidence" value="ECO:0007669"/>
    <property type="project" value="InterPro"/>
</dbReference>
<evidence type="ECO:0000256" key="1">
    <source>
        <dbReference type="ARBA" id="ARBA00009748"/>
    </source>
</evidence>
<comment type="similarity">
    <text evidence="1 3">Belongs to the plant LTP family.</text>
</comment>
<accession>A0AAV1STJ2</accession>
<sequence length="151" mass="15967">MKNIFFSMLFLLSFLFCLANVNEAAVPCPTVDAKAAACLGFATGKANKPTPACCTGLQELARTVKTVDDKKAICKCLKAAGGSLGIKDQYLSKIPGACNIKDPLNDNEAEAVIGEAYLQVLNLKAAGGSCGVKDDERPVLEPVAQDPFWLI</sequence>
<dbReference type="PANTHER" id="PTHR33076">
    <property type="entry name" value="NON-SPECIFIC LIPID-TRANSFER PROTEIN 2-RELATED"/>
    <property type="match status" value="1"/>
</dbReference>
<evidence type="ECO:0000313" key="6">
    <source>
        <dbReference type="EMBL" id="CAK7357367.1"/>
    </source>
</evidence>
<evidence type="ECO:0000256" key="2">
    <source>
        <dbReference type="ARBA" id="ARBA00023157"/>
    </source>
</evidence>
<evidence type="ECO:0000313" key="7">
    <source>
        <dbReference type="Proteomes" id="UP001314170"/>
    </source>
</evidence>
<feature type="chain" id="PRO_5043931647" description="Non-specific lipid-transfer protein" evidence="4">
    <location>
        <begin position="25"/>
        <end position="151"/>
    </location>
</feature>
<reference evidence="6 7" key="1">
    <citation type="submission" date="2024-01" db="EMBL/GenBank/DDBJ databases">
        <authorList>
            <person name="Waweru B."/>
        </authorList>
    </citation>
    <scope>NUCLEOTIDE SEQUENCE [LARGE SCALE GENOMIC DNA]</scope>
</reference>
<dbReference type="Gene3D" id="1.10.110.10">
    <property type="entry name" value="Plant lipid-transfer and hydrophobic proteins"/>
    <property type="match status" value="1"/>
</dbReference>
<dbReference type="AlphaFoldDB" id="A0AAV1STJ2"/>
<keyword evidence="7" id="KW-1185">Reference proteome</keyword>
<dbReference type="SUPFAM" id="SSF47699">
    <property type="entry name" value="Bifunctional inhibitor/lipid-transfer protein/seed storage 2S albumin"/>
    <property type="match status" value="1"/>
</dbReference>
<dbReference type="EMBL" id="CAWUPB010001199">
    <property type="protein sequence ID" value="CAK7357367.1"/>
    <property type="molecule type" value="Genomic_DNA"/>
</dbReference>
<evidence type="ECO:0000256" key="4">
    <source>
        <dbReference type="SAM" id="SignalP"/>
    </source>
</evidence>
<keyword evidence="3" id="KW-0813">Transport</keyword>
<dbReference type="Pfam" id="PF00234">
    <property type="entry name" value="Tryp_alpha_amyl"/>
    <property type="match status" value="1"/>
</dbReference>
<organism evidence="6 7">
    <name type="scientific">Dovyalis caffra</name>
    <dbReference type="NCBI Taxonomy" id="77055"/>
    <lineage>
        <taxon>Eukaryota</taxon>
        <taxon>Viridiplantae</taxon>
        <taxon>Streptophyta</taxon>
        <taxon>Embryophyta</taxon>
        <taxon>Tracheophyta</taxon>
        <taxon>Spermatophyta</taxon>
        <taxon>Magnoliopsida</taxon>
        <taxon>eudicotyledons</taxon>
        <taxon>Gunneridae</taxon>
        <taxon>Pentapetalae</taxon>
        <taxon>rosids</taxon>
        <taxon>fabids</taxon>
        <taxon>Malpighiales</taxon>
        <taxon>Salicaceae</taxon>
        <taxon>Flacourtieae</taxon>
        <taxon>Dovyalis</taxon>
    </lineage>
</organism>
<dbReference type="InterPro" id="IPR036312">
    <property type="entry name" value="Bifun_inhib/LTP/seed_sf"/>
</dbReference>
<evidence type="ECO:0000259" key="5">
    <source>
        <dbReference type="SMART" id="SM00499"/>
    </source>
</evidence>
<evidence type="ECO:0000256" key="3">
    <source>
        <dbReference type="RuleBase" id="RU000628"/>
    </source>
</evidence>
<comment type="function">
    <text evidence="3">Plant non-specific lipid-transfer proteins transfer phospholipids as well as galactolipids across membranes. May play a role in wax or cutin deposition in the cell walls of expanding epidermal cells and certain secretory tissues.</text>
</comment>
<dbReference type="Proteomes" id="UP001314170">
    <property type="component" value="Unassembled WGS sequence"/>
</dbReference>
<dbReference type="SMART" id="SM00499">
    <property type="entry name" value="AAI"/>
    <property type="match status" value="1"/>
</dbReference>
<keyword evidence="3" id="KW-0446">Lipid-binding</keyword>
<feature type="signal peptide" evidence="4">
    <location>
        <begin position="1"/>
        <end position="24"/>
    </location>
</feature>
<keyword evidence="4" id="KW-0732">Signal</keyword>
<dbReference type="CDD" id="cd01960">
    <property type="entry name" value="nsLTP1"/>
    <property type="match status" value="1"/>
</dbReference>
<proteinExistence type="inferred from homology"/>
<keyword evidence="2" id="KW-1015">Disulfide bond</keyword>
<name>A0AAV1STJ2_9ROSI</name>
<gene>
    <name evidence="6" type="ORF">DCAF_LOCUS27654</name>
</gene>
<dbReference type="GO" id="GO:0008289">
    <property type="term" value="F:lipid binding"/>
    <property type="evidence" value="ECO:0007669"/>
    <property type="project" value="UniProtKB-KW"/>
</dbReference>
<dbReference type="PRINTS" id="PR00382">
    <property type="entry name" value="LIPIDTRNSFER"/>
</dbReference>
<comment type="caution">
    <text evidence="6">The sequence shown here is derived from an EMBL/GenBank/DDBJ whole genome shotgun (WGS) entry which is preliminary data.</text>
</comment>
<feature type="domain" description="Bifunctional inhibitor/plant lipid transfer protein/seed storage helical" evidence="5">
    <location>
        <begin position="28"/>
        <end position="105"/>
    </location>
</feature>
<dbReference type="InterPro" id="IPR000528">
    <property type="entry name" value="Plant_nsLTP"/>
</dbReference>